<dbReference type="EMBL" id="PJQY01002134">
    <property type="protein sequence ID" value="PQP96192.1"/>
    <property type="molecule type" value="Genomic_DNA"/>
</dbReference>
<dbReference type="AlphaFoldDB" id="A0A314XQ70"/>
<keyword evidence="2 6" id="KW-0812">Transmembrane</keyword>
<keyword evidence="8" id="KW-1185">Reference proteome</keyword>
<gene>
    <name evidence="7" type="ORF">Pyn_11597</name>
</gene>
<evidence type="ECO:0000256" key="1">
    <source>
        <dbReference type="ARBA" id="ARBA00004141"/>
    </source>
</evidence>
<evidence type="ECO:0000256" key="3">
    <source>
        <dbReference type="ARBA" id="ARBA00022989"/>
    </source>
</evidence>
<feature type="region of interest" description="Disordered" evidence="5">
    <location>
        <begin position="179"/>
        <end position="198"/>
    </location>
</feature>
<feature type="transmembrane region" description="Helical" evidence="6">
    <location>
        <begin position="37"/>
        <end position="58"/>
    </location>
</feature>
<feature type="compositionally biased region" description="Low complexity" evidence="5">
    <location>
        <begin position="186"/>
        <end position="198"/>
    </location>
</feature>
<organism evidence="7 8">
    <name type="scientific">Prunus yedoensis var. nudiflora</name>
    <dbReference type="NCBI Taxonomy" id="2094558"/>
    <lineage>
        <taxon>Eukaryota</taxon>
        <taxon>Viridiplantae</taxon>
        <taxon>Streptophyta</taxon>
        <taxon>Embryophyta</taxon>
        <taxon>Tracheophyta</taxon>
        <taxon>Spermatophyta</taxon>
        <taxon>Magnoliopsida</taxon>
        <taxon>eudicotyledons</taxon>
        <taxon>Gunneridae</taxon>
        <taxon>Pentapetalae</taxon>
        <taxon>rosids</taxon>
        <taxon>fabids</taxon>
        <taxon>Rosales</taxon>
        <taxon>Rosaceae</taxon>
        <taxon>Amygdaloideae</taxon>
        <taxon>Amygdaleae</taxon>
        <taxon>Prunus</taxon>
    </lineage>
</organism>
<comment type="subcellular location">
    <subcellularLocation>
        <location evidence="1">Membrane</location>
        <topology evidence="1">Multi-pass membrane protein</topology>
    </subcellularLocation>
</comment>
<dbReference type="Proteomes" id="UP000250321">
    <property type="component" value="Unassembled WGS sequence"/>
</dbReference>
<feature type="transmembrane region" description="Helical" evidence="6">
    <location>
        <begin position="6"/>
        <end position="25"/>
    </location>
</feature>
<dbReference type="GO" id="GO:0022857">
    <property type="term" value="F:transmembrane transporter activity"/>
    <property type="evidence" value="ECO:0007669"/>
    <property type="project" value="InterPro"/>
</dbReference>
<dbReference type="STRING" id="2094558.A0A314XQ70"/>
<reference evidence="7 8" key="1">
    <citation type="submission" date="2018-02" db="EMBL/GenBank/DDBJ databases">
        <title>Draft genome of wild Prunus yedoensis var. nudiflora.</title>
        <authorList>
            <person name="Baek S."/>
            <person name="Kim J.-H."/>
            <person name="Choi K."/>
            <person name="Kim G.-B."/>
            <person name="Cho A."/>
            <person name="Jang H."/>
            <person name="Shin C.-H."/>
            <person name="Yu H.-J."/>
            <person name="Mun J.-H."/>
        </authorList>
    </citation>
    <scope>NUCLEOTIDE SEQUENCE [LARGE SCALE GENOMIC DNA]</scope>
    <source>
        <strain evidence="8">cv. Jeju island</strain>
        <tissue evidence="7">Leaf</tissue>
    </source>
</reference>
<evidence type="ECO:0000256" key="4">
    <source>
        <dbReference type="ARBA" id="ARBA00023136"/>
    </source>
</evidence>
<protein>
    <submittedName>
        <fullName evidence="7">WAT1-related protein</fullName>
    </submittedName>
</protein>
<proteinExistence type="predicted"/>
<evidence type="ECO:0000256" key="5">
    <source>
        <dbReference type="SAM" id="MobiDB-lite"/>
    </source>
</evidence>
<evidence type="ECO:0000313" key="8">
    <source>
        <dbReference type="Proteomes" id="UP000250321"/>
    </source>
</evidence>
<dbReference type="SUPFAM" id="SSF103481">
    <property type="entry name" value="Multidrug resistance efflux transporter EmrE"/>
    <property type="match status" value="1"/>
</dbReference>
<evidence type="ECO:0000256" key="6">
    <source>
        <dbReference type="SAM" id="Phobius"/>
    </source>
</evidence>
<dbReference type="InterPro" id="IPR030184">
    <property type="entry name" value="WAT1-related"/>
</dbReference>
<feature type="transmembrane region" description="Helical" evidence="6">
    <location>
        <begin position="98"/>
        <end position="122"/>
    </location>
</feature>
<evidence type="ECO:0000256" key="2">
    <source>
        <dbReference type="ARBA" id="ARBA00022692"/>
    </source>
</evidence>
<comment type="caution">
    <text evidence="7">The sequence shown here is derived from an EMBL/GenBank/DDBJ whole genome shotgun (WGS) entry which is preliminary data.</text>
</comment>
<sequence length="198" mass="21526">MGKGVSVAFVVMVTAVLAQVTSMILNKEAMSSGLSECTLVVYSNALSTLILTPSSFIFHRASSTQLLHRLQLLLTWIYWVCKKDLAGLNYASATLNTAILNLIPAFTFILALLFSAVAWCLLRTGPVYVFLFKLLAVVVAYVIDVIFLGQALHLRSLVGAAVIITGFDAVKWGRAREEKLHEDSGEGPWSESSSESTP</sequence>
<dbReference type="InterPro" id="IPR037185">
    <property type="entry name" value="EmrE-like"/>
</dbReference>
<name>A0A314XQ70_PRUYE</name>
<dbReference type="GO" id="GO:0016020">
    <property type="term" value="C:membrane"/>
    <property type="evidence" value="ECO:0007669"/>
    <property type="project" value="InterPro"/>
</dbReference>
<feature type="transmembrane region" description="Helical" evidence="6">
    <location>
        <begin position="129"/>
        <end position="148"/>
    </location>
</feature>
<keyword evidence="4 6" id="KW-0472">Membrane</keyword>
<dbReference type="PANTHER" id="PTHR31218">
    <property type="entry name" value="WAT1-RELATED PROTEIN"/>
    <property type="match status" value="1"/>
</dbReference>
<evidence type="ECO:0000313" key="7">
    <source>
        <dbReference type="EMBL" id="PQP96192.1"/>
    </source>
</evidence>
<accession>A0A314XQ70</accession>
<keyword evidence="3 6" id="KW-1133">Transmembrane helix</keyword>